<gene>
    <name evidence="3" type="ORF">TIFTF001_028107</name>
</gene>
<reference evidence="3" key="1">
    <citation type="submission" date="2023-07" db="EMBL/GenBank/DDBJ databases">
        <title>draft genome sequence of fig (Ficus carica).</title>
        <authorList>
            <person name="Takahashi T."/>
            <person name="Nishimura K."/>
        </authorList>
    </citation>
    <scope>NUCLEOTIDE SEQUENCE</scope>
</reference>
<evidence type="ECO:0000313" key="3">
    <source>
        <dbReference type="EMBL" id="GMN59016.1"/>
    </source>
</evidence>
<evidence type="ECO:0000313" key="4">
    <source>
        <dbReference type="Proteomes" id="UP001187192"/>
    </source>
</evidence>
<protein>
    <submittedName>
        <fullName evidence="3">Uncharacterized protein</fullName>
    </submittedName>
</protein>
<comment type="caution">
    <text evidence="3">The sequence shown here is derived from an EMBL/GenBank/DDBJ whole genome shotgun (WGS) entry which is preliminary data.</text>
</comment>
<name>A0AA88J171_FICCA</name>
<accession>A0AA88J171</accession>
<keyword evidence="1" id="KW-0175">Coiled coil</keyword>
<evidence type="ECO:0000256" key="2">
    <source>
        <dbReference type="SAM" id="MobiDB-lite"/>
    </source>
</evidence>
<dbReference type="Proteomes" id="UP001187192">
    <property type="component" value="Unassembled WGS sequence"/>
</dbReference>
<dbReference type="EMBL" id="BTGU01000083">
    <property type="protein sequence ID" value="GMN59016.1"/>
    <property type="molecule type" value="Genomic_DNA"/>
</dbReference>
<sequence>MCQLLSDVDLETINAGRIPNHLDDLLWDGLKSNLRTLGLMYRTTDTESADGLIGELKTVTQSSKEITYMMKVMVDRFDEAQAKIKSLEAENSLLVAQIVNAYKKAILKARYDLLKEYKQGLLVDAEVDDEIELYEDTLDEAGCSSSAPADVTVPASNKQEPSGVEPPINVDLSEDREKQQ</sequence>
<proteinExistence type="predicted"/>
<keyword evidence="4" id="KW-1185">Reference proteome</keyword>
<evidence type="ECO:0000256" key="1">
    <source>
        <dbReference type="SAM" id="Coils"/>
    </source>
</evidence>
<dbReference type="AlphaFoldDB" id="A0AA88J171"/>
<organism evidence="3 4">
    <name type="scientific">Ficus carica</name>
    <name type="common">Common fig</name>
    <dbReference type="NCBI Taxonomy" id="3494"/>
    <lineage>
        <taxon>Eukaryota</taxon>
        <taxon>Viridiplantae</taxon>
        <taxon>Streptophyta</taxon>
        <taxon>Embryophyta</taxon>
        <taxon>Tracheophyta</taxon>
        <taxon>Spermatophyta</taxon>
        <taxon>Magnoliopsida</taxon>
        <taxon>eudicotyledons</taxon>
        <taxon>Gunneridae</taxon>
        <taxon>Pentapetalae</taxon>
        <taxon>rosids</taxon>
        <taxon>fabids</taxon>
        <taxon>Rosales</taxon>
        <taxon>Moraceae</taxon>
        <taxon>Ficeae</taxon>
        <taxon>Ficus</taxon>
    </lineage>
</organism>
<feature type="coiled-coil region" evidence="1">
    <location>
        <begin position="70"/>
        <end position="97"/>
    </location>
</feature>
<feature type="region of interest" description="Disordered" evidence="2">
    <location>
        <begin position="141"/>
        <end position="180"/>
    </location>
</feature>